<sequence length="105" mass="11566">MGDEKKLPPNCASGVKHQPLSLFDPHPSALPSLSIPRVRTQAPATMDRYCFLCLQVTPPTTAPAIQTERLHHKGSMEHSLPDVEEGDIPSFCQRLSLVSNIHLVM</sequence>
<evidence type="ECO:0000313" key="2">
    <source>
        <dbReference type="EMBL" id="GFS03544.1"/>
    </source>
</evidence>
<keyword evidence="3" id="KW-1185">Reference proteome</keyword>
<comment type="caution">
    <text evidence="2">The sequence shown here is derived from an EMBL/GenBank/DDBJ whole genome shotgun (WGS) entry which is preliminary data.</text>
</comment>
<evidence type="ECO:0000313" key="3">
    <source>
        <dbReference type="Proteomes" id="UP000762676"/>
    </source>
</evidence>
<feature type="region of interest" description="Disordered" evidence="1">
    <location>
        <begin position="1"/>
        <end position="23"/>
    </location>
</feature>
<accession>A0AAV4HZV6</accession>
<organism evidence="2 3">
    <name type="scientific">Elysia marginata</name>
    <dbReference type="NCBI Taxonomy" id="1093978"/>
    <lineage>
        <taxon>Eukaryota</taxon>
        <taxon>Metazoa</taxon>
        <taxon>Spiralia</taxon>
        <taxon>Lophotrochozoa</taxon>
        <taxon>Mollusca</taxon>
        <taxon>Gastropoda</taxon>
        <taxon>Heterobranchia</taxon>
        <taxon>Euthyneura</taxon>
        <taxon>Panpulmonata</taxon>
        <taxon>Sacoglossa</taxon>
        <taxon>Placobranchoidea</taxon>
        <taxon>Plakobranchidae</taxon>
        <taxon>Elysia</taxon>
    </lineage>
</organism>
<dbReference type="EMBL" id="BMAT01013001">
    <property type="protein sequence ID" value="GFS03544.1"/>
    <property type="molecule type" value="Genomic_DNA"/>
</dbReference>
<name>A0AAV4HZV6_9GAST</name>
<dbReference type="AlphaFoldDB" id="A0AAV4HZV6"/>
<reference evidence="2 3" key="1">
    <citation type="journal article" date="2021" name="Elife">
        <title>Chloroplast acquisition without the gene transfer in kleptoplastic sea slugs, Plakobranchus ocellatus.</title>
        <authorList>
            <person name="Maeda T."/>
            <person name="Takahashi S."/>
            <person name="Yoshida T."/>
            <person name="Shimamura S."/>
            <person name="Takaki Y."/>
            <person name="Nagai Y."/>
            <person name="Toyoda A."/>
            <person name="Suzuki Y."/>
            <person name="Arimoto A."/>
            <person name="Ishii H."/>
            <person name="Satoh N."/>
            <person name="Nishiyama T."/>
            <person name="Hasebe M."/>
            <person name="Maruyama T."/>
            <person name="Minagawa J."/>
            <person name="Obokata J."/>
            <person name="Shigenobu S."/>
        </authorList>
    </citation>
    <scope>NUCLEOTIDE SEQUENCE [LARGE SCALE GENOMIC DNA]</scope>
</reference>
<proteinExistence type="predicted"/>
<gene>
    <name evidence="2" type="ORF">ElyMa_006473500</name>
</gene>
<protein>
    <submittedName>
        <fullName evidence="2">Uncharacterized protein</fullName>
    </submittedName>
</protein>
<dbReference type="Proteomes" id="UP000762676">
    <property type="component" value="Unassembled WGS sequence"/>
</dbReference>
<evidence type="ECO:0000256" key="1">
    <source>
        <dbReference type="SAM" id="MobiDB-lite"/>
    </source>
</evidence>